<dbReference type="RefSeq" id="WP_302036897.1">
    <property type="nucleotide sequence ID" value="NZ_JAUKPO010000003.1"/>
</dbReference>
<feature type="region of interest" description="Disordered" evidence="1">
    <location>
        <begin position="211"/>
        <end position="232"/>
    </location>
</feature>
<keyword evidence="3" id="KW-1185">Reference proteome</keyword>
<comment type="caution">
    <text evidence="2">The sequence shown here is derived from an EMBL/GenBank/DDBJ whole genome shotgun (WGS) entry which is preliminary data.</text>
</comment>
<dbReference type="EMBL" id="JAUKPO010000003">
    <property type="protein sequence ID" value="MDO1446096.1"/>
    <property type="molecule type" value="Genomic_DNA"/>
</dbReference>
<dbReference type="Proteomes" id="UP001168528">
    <property type="component" value="Unassembled WGS sequence"/>
</dbReference>
<sequence>MNLAYESEGKEQENRDRICLVIMPAYDNLPYESGHFNLVYEYMIKPACIKAGFIAQRLQTTYRLKHISINDLKAVVTSEVAICDLSSNNSEVLYQLGIRQGFDLPTLLLKDTLTNRIFDIRSFQDIEYDENLRIDRVNKTIDEISLALTTLSNAEDKSLNSVSSLLGIHKNAPKSRAELSAEANILLEAISGVKDHLLKSEPVAQASAEMKEAMETKTETKEETKNKSELDWTDNEGNKFRIGDVVTHPKYGLGILIDIIPDGLLRVKFNTIGLKVLRGEVEKLVLL</sequence>
<name>A0ABT8R366_9BACT</name>
<reference evidence="2" key="1">
    <citation type="submission" date="2023-07" db="EMBL/GenBank/DDBJ databases">
        <title>The genome sequence of Rhodocytophaga aerolata KACC 12507.</title>
        <authorList>
            <person name="Zhang X."/>
        </authorList>
    </citation>
    <scope>NUCLEOTIDE SEQUENCE</scope>
    <source>
        <strain evidence="2">KACC 12507</strain>
    </source>
</reference>
<evidence type="ECO:0000313" key="2">
    <source>
        <dbReference type="EMBL" id="MDO1446096.1"/>
    </source>
</evidence>
<evidence type="ECO:0008006" key="4">
    <source>
        <dbReference type="Google" id="ProtNLM"/>
    </source>
</evidence>
<protein>
    <recommendedName>
        <fullName evidence="4">DUF3553 domain-containing protein</fullName>
    </recommendedName>
</protein>
<evidence type="ECO:0000256" key="1">
    <source>
        <dbReference type="SAM" id="MobiDB-lite"/>
    </source>
</evidence>
<gene>
    <name evidence="2" type="ORF">Q0590_07530</name>
</gene>
<evidence type="ECO:0000313" key="3">
    <source>
        <dbReference type="Proteomes" id="UP001168528"/>
    </source>
</evidence>
<accession>A0ABT8R366</accession>
<proteinExistence type="predicted"/>
<organism evidence="2 3">
    <name type="scientific">Rhodocytophaga aerolata</name>
    <dbReference type="NCBI Taxonomy" id="455078"/>
    <lineage>
        <taxon>Bacteria</taxon>
        <taxon>Pseudomonadati</taxon>
        <taxon>Bacteroidota</taxon>
        <taxon>Cytophagia</taxon>
        <taxon>Cytophagales</taxon>
        <taxon>Rhodocytophagaceae</taxon>
        <taxon>Rhodocytophaga</taxon>
    </lineage>
</organism>